<dbReference type="RefSeq" id="WP_076168823.1">
    <property type="nucleotide sequence ID" value="NZ_MRTP01000001.1"/>
</dbReference>
<keyword evidence="3" id="KW-1185">Reference proteome</keyword>
<protein>
    <submittedName>
        <fullName evidence="2">Uncharacterized protein</fullName>
    </submittedName>
</protein>
<accession>A0A1R1F3Q5</accession>
<evidence type="ECO:0000256" key="1">
    <source>
        <dbReference type="SAM" id="Phobius"/>
    </source>
</evidence>
<dbReference type="Proteomes" id="UP000187172">
    <property type="component" value="Unassembled WGS sequence"/>
</dbReference>
<evidence type="ECO:0000313" key="2">
    <source>
        <dbReference type="EMBL" id="OMF58759.1"/>
    </source>
</evidence>
<keyword evidence="1" id="KW-0812">Transmembrane</keyword>
<feature type="transmembrane region" description="Helical" evidence="1">
    <location>
        <begin position="62"/>
        <end position="85"/>
    </location>
</feature>
<evidence type="ECO:0000313" key="3">
    <source>
        <dbReference type="Proteomes" id="UP000187172"/>
    </source>
</evidence>
<keyword evidence="1" id="KW-0472">Membrane</keyword>
<proteinExistence type="predicted"/>
<organism evidence="2 3">
    <name type="scientific">Paenibacillus rhizosphaerae</name>
    <dbReference type="NCBI Taxonomy" id="297318"/>
    <lineage>
        <taxon>Bacteria</taxon>
        <taxon>Bacillati</taxon>
        <taxon>Bacillota</taxon>
        <taxon>Bacilli</taxon>
        <taxon>Bacillales</taxon>
        <taxon>Paenibacillaceae</taxon>
        <taxon>Paenibacillus</taxon>
    </lineage>
</organism>
<dbReference type="AlphaFoldDB" id="A0A1R1F3Q5"/>
<sequence length="88" mass="10783">MALLRDSLQREELKERYDRLWIEFQHMEDRKVEALLNEVEFKLLSRKEKLFDMLQPFRTHTIWVIPVSVISVMVTLYTLFIWAALWVE</sequence>
<name>A0A1R1F3Q5_9BACL</name>
<comment type="caution">
    <text evidence="2">The sequence shown here is derived from an EMBL/GenBank/DDBJ whole genome shotgun (WGS) entry which is preliminary data.</text>
</comment>
<reference evidence="2 3" key="1">
    <citation type="submission" date="2016-11" db="EMBL/GenBank/DDBJ databases">
        <title>Paenibacillus species isolates.</title>
        <authorList>
            <person name="Beno S.M."/>
        </authorList>
    </citation>
    <scope>NUCLEOTIDE SEQUENCE [LARGE SCALE GENOMIC DNA]</scope>
    <source>
        <strain evidence="2 3">FSL R5-0378</strain>
    </source>
</reference>
<gene>
    <name evidence="2" type="ORF">BK138_09720</name>
</gene>
<dbReference type="STRING" id="297318.BK138_09720"/>
<dbReference type="EMBL" id="MRTP01000001">
    <property type="protein sequence ID" value="OMF58759.1"/>
    <property type="molecule type" value="Genomic_DNA"/>
</dbReference>
<keyword evidence="1" id="KW-1133">Transmembrane helix</keyword>